<dbReference type="PROSITE" id="PS50828">
    <property type="entry name" value="SMR"/>
    <property type="match status" value="1"/>
</dbReference>
<comment type="caution">
    <text evidence="2">The sequence shown here is derived from an EMBL/GenBank/DDBJ whole genome shotgun (WGS) entry which is preliminary data.</text>
</comment>
<organism evidence="2 3">
    <name type="scientific">Chrysophaeum taylorii</name>
    <dbReference type="NCBI Taxonomy" id="2483200"/>
    <lineage>
        <taxon>Eukaryota</taxon>
        <taxon>Sar</taxon>
        <taxon>Stramenopiles</taxon>
        <taxon>Ochrophyta</taxon>
        <taxon>Pelagophyceae</taxon>
        <taxon>Pelagomonadales</taxon>
        <taxon>Pelagomonadaceae</taxon>
        <taxon>Chrysophaeum</taxon>
    </lineage>
</organism>
<evidence type="ECO:0000313" key="2">
    <source>
        <dbReference type="EMBL" id="KAJ8599823.1"/>
    </source>
</evidence>
<dbReference type="PANTHER" id="PTHR46535">
    <property type="entry name" value="NEDD4-BINDING PROTEIN 2"/>
    <property type="match status" value="1"/>
</dbReference>
<reference evidence="2" key="1">
    <citation type="submission" date="2023-01" db="EMBL/GenBank/DDBJ databases">
        <title>Metagenome sequencing of chrysophaentin producing Chrysophaeum taylorii.</title>
        <authorList>
            <person name="Davison J."/>
            <person name="Bewley C."/>
        </authorList>
    </citation>
    <scope>NUCLEOTIDE SEQUENCE</scope>
    <source>
        <strain evidence="2">NIES-1699</strain>
    </source>
</reference>
<dbReference type="InterPro" id="IPR002625">
    <property type="entry name" value="Smr_dom"/>
</dbReference>
<dbReference type="AlphaFoldDB" id="A0AAD7U812"/>
<protein>
    <recommendedName>
        <fullName evidence="1">Smr domain-containing protein</fullName>
    </recommendedName>
</protein>
<dbReference type="EMBL" id="JAQMWT010000542">
    <property type="protein sequence ID" value="KAJ8599823.1"/>
    <property type="molecule type" value="Genomic_DNA"/>
</dbReference>
<dbReference type="GO" id="GO:0004519">
    <property type="term" value="F:endonuclease activity"/>
    <property type="evidence" value="ECO:0007669"/>
    <property type="project" value="TreeGrafter"/>
</dbReference>
<evidence type="ECO:0000313" key="3">
    <source>
        <dbReference type="Proteomes" id="UP001230188"/>
    </source>
</evidence>
<dbReference type="Gene3D" id="3.30.1370.110">
    <property type="match status" value="1"/>
</dbReference>
<accession>A0AAD7U812</accession>
<dbReference type="PANTHER" id="PTHR46535:SF1">
    <property type="entry name" value="NEDD4-BINDING PROTEIN 2"/>
    <property type="match status" value="1"/>
</dbReference>
<keyword evidence="3" id="KW-1185">Reference proteome</keyword>
<dbReference type="Proteomes" id="UP001230188">
    <property type="component" value="Unassembled WGS sequence"/>
</dbReference>
<evidence type="ECO:0000259" key="1">
    <source>
        <dbReference type="PROSITE" id="PS50828"/>
    </source>
</evidence>
<name>A0AAD7U812_9STRA</name>
<gene>
    <name evidence="2" type="ORF">CTAYLR_009959</name>
</gene>
<dbReference type="SMART" id="SM00463">
    <property type="entry name" value="SMR"/>
    <property type="match status" value="1"/>
</dbReference>
<dbReference type="InterPro" id="IPR036063">
    <property type="entry name" value="Smr_dom_sf"/>
</dbReference>
<dbReference type="GO" id="GO:0005634">
    <property type="term" value="C:nucleus"/>
    <property type="evidence" value="ECO:0007669"/>
    <property type="project" value="TreeGrafter"/>
</dbReference>
<dbReference type="Pfam" id="PF01713">
    <property type="entry name" value="Smr"/>
    <property type="match status" value="1"/>
</dbReference>
<feature type="domain" description="Smr" evidence="1">
    <location>
        <begin position="175"/>
        <end position="246"/>
    </location>
</feature>
<dbReference type="SUPFAM" id="SSF160443">
    <property type="entry name" value="SMR domain-like"/>
    <property type="match status" value="1"/>
</dbReference>
<proteinExistence type="predicted"/>
<sequence>MWHEVVGIVLEDGVDRGGSIPTVGYVVDEYIEDDEAIARCLADEVVARCAPPITKRSYLDAASGKEMPADTVNPEAAPEQKMTYRRERSIEELQAAATRARRQSKQIQIDLGRCDQSILGRDKVRLLRRRLEELRDEVCAMEFAARNPTIVRLPIPRTFADLLARIEVRGKNHSIDLHNLPVFEAKQALDAVLAAACGNTRLTVIAGRGVHSTGGPKLAPAIRAHLRKHDGPFAEPETGVFRLRSS</sequence>
<dbReference type="InterPro" id="IPR052772">
    <property type="entry name" value="Endo/PolyKinase_Domain-Protein"/>
</dbReference>